<evidence type="ECO:0000313" key="2">
    <source>
        <dbReference type="EMBL" id="RXH94591.1"/>
    </source>
</evidence>
<evidence type="ECO:0000256" key="1">
    <source>
        <dbReference type="SAM" id="MobiDB-lite"/>
    </source>
</evidence>
<protein>
    <submittedName>
        <fullName evidence="2">Uncharacterized protein</fullName>
    </submittedName>
</protein>
<organism evidence="2 3">
    <name type="scientific">Malus domestica</name>
    <name type="common">Apple</name>
    <name type="synonym">Pyrus malus</name>
    <dbReference type="NCBI Taxonomy" id="3750"/>
    <lineage>
        <taxon>Eukaryota</taxon>
        <taxon>Viridiplantae</taxon>
        <taxon>Streptophyta</taxon>
        <taxon>Embryophyta</taxon>
        <taxon>Tracheophyta</taxon>
        <taxon>Spermatophyta</taxon>
        <taxon>Magnoliopsida</taxon>
        <taxon>eudicotyledons</taxon>
        <taxon>Gunneridae</taxon>
        <taxon>Pentapetalae</taxon>
        <taxon>rosids</taxon>
        <taxon>fabids</taxon>
        <taxon>Rosales</taxon>
        <taxon>Rosaceae</taxon>
        <taxon>Amygdaloideae</taxon>
        <taxon>Maleae</taxon>
        <taxon>Malus</taxon>
    </lineage>
</organism>
<accession>A0A498JMP3</accession>
<dbReference type="AlphaFoldDB" id="A0A498JMP3"/>
<feature type="region of interest" description="Disordered" evidence="1">
    <location>
        <begin position="42"/>
        <end position="70"/>
    </location>
</feature>
<dbReference type="Proteomes" id="UP000290289">
    <property type="component" value="Chromosome 7"/>
</dbReference>
<name>A0A498JMP3_MALDO</name>
<dbReference type="EMBL" id="RDQH01000333">
    <property type="protein sequence ID" value="RXH94591.1"/>
    <property type="molecule type" value="Genomic_DNA"/>
</dbReference>
<evidence type="ECO:0000313" key="3">
    <source>
        <dbReference type="Proteomes" id="UP000290289"/>
    </source>
</evidence>
<feature type="compositionally biased region" description="Basic and acidic residues" evidence="1">
    <location>
        <begin position="50"/>
        <end position="67"/>
    </location>
</feature>
<reference evidence="2 3" key="1">
    <citation type="submission" date="2018-10" db="EMBL/GenBank/DDBJ databases">
        <title>A high-quality apple genome assembly.</title>
        <authorList>
            <person name="Hu J."/>
        </authorList>
    </citation>
    <scope>NUCLEOTIDE SEQUENCE [LARGE SCALE GENOMIC DNA]</scope>
    <source>
        <strain evidence="3">cv. HFTH1</strain>
        <tissue evidence="2">Young leaf</tissue>
    </source>
</reference>
<keyword evidence="3" id="KW-1185">Reference proteome</keyword>
<sequence>MTSDSTVATSACLSLSTMQIPQASQKGIGKSLPTHVRVGWKNRKPKKIKLNTESKLKKPEQKKKTEPKVIGSVIQKLNQTEPNRIKYN</sequence>
<gene>
    <name evidence="2" type="ORF">DVH24_024275</name>
</gene>
<proteinExistence type="predicted"/>
<comment type="caution">
    <text evidence="2">The sequence shown here is derived from an EMBL/GenBank/DDBJ whole genome shotgun (WGS) entry which is preliminary data.</text>
</comment>